<keyword evidence="11" id="KW-1185">Reference proteome</keyword>
<evidence type="ECO:0000259" key="9">
    <source>
        <dbReference type="Pfam" id="PF02897"/>
    </source>
</evidence>
<comment type="similarity">
    <text evidence="2 7">Belongs to the peptidase S9A family.</text>
</comment>
<dbReference type="SUPFAM" id="SSF53474">
    <property type="entry name" value="alpha/beta-Hydrolases"/>
    <property type="match status" value="1"/>
</dbReference>
<dbReference type="PANTHER" id="PTHR42881">
    <property type="entry name" value="PROLYL ENDOPEPTIDASE"/>
    <property type="match status" value="1"/>
</dbReference>
<evidence type="ECO:0000256" key="1">
    <source>
        <dbReference type="ARBA" id="ARBA00001070"/>
    </source>
</evidence>
<comment type="catalytic activity">
    <reaction evidence="1">
        <text>Hydrolysis of Pro-|-Xaa &gt;&gt; Ala-|-Xaa in oligopeptides.</text>
        <dbReference type="EC" id="3.4.21.26"/>
    </reaction>
</comment>
<dbReference type="PANTHER" id="PTHR42881:SF2">
    <property type="entry name" value="PROLYL ENDOPEPTIDASE"/>
    <property type="match status" value="1"/>
</dbReference>
<dbReference type="InterPro" id="IPR001375">
    <property type="entry name" value="Peptidase_S9_cat"/>
</dbReference>
<gene>
    <name evidence="10" type="primary">Prep</name>
    <name evidence="10" type="ORF">G6Z78_0004922</name>
</gene>
<comment type="caution">
    <text evidence="10">The sequence shown here is derived from an EMBL/GenBank/DDBJ whole genome shotgun (WGS) entry which is preliminary data.</text>
</comment>
<accession>A0A836JNY4</accession>
<dbReference type="Pfam" id="PF00326">
    <property type="entry name" value="Peptidase_S9"/>
    <property type="match status" value="1"/>
</dbReference>
<dbReference type="PRINTS" id="PR00862">
    <property type="entry name" value="PROLIGOPTASE"/>
</dbReference>
<feature type="domain" description="Peptidase S9 prolyl oligopeptidase catalytic" evidence="8">
    <location>
        <begin position="492"/>
        <end position="713"/>
    </location>
</feature>
<protein>
    <recommendedName>
        <fullName evidence="3 7">Prolyl endopeptidase</fullName>
        <ecNumber evidence="7">3.4.21.-</ecNumber>
    </recommendedName>
</protein>
<keyword evidence="4 7" id="KW-0645">Protease</keyword>
<keyword evidence="6 7" id="KW-0720">Serine protease</keyword>
<evidence type="ECO:0000259" key="8">
    <source>
        <dbReference type="Pfam" id="PF00326"/>
    </source>
</evidence>
<dbReference type="InterPro" id="IPR029058">
    <property type="entry name" value="AB_hydrolase_fold"/>
</dbReference>
<evidence type="ECO:0000256" key="7">
    <source>
        <dbReference type="RuleBase" id="RU368024"/>
    </source>
</evidence>
<dbReference type="GO" id="GO:0070012">
    <property type="term" value="F:oligopeptidase activity"/>
    <property type="evidence" value="ECO:0007669"/>
    <property type="project" value="TreeGrafter"/>
</dbReference>
<proteinExistence type="inferred from homology"/>
<dbReference type="GO" id="GO:0004252">
    <property type="term" value="F:serine-type endopeptidase activity"/>
    <property type="evidence" value="ECO:0007669"/>
    <property type="project" value="UniProtKB-UniRule"/>
</dbReference>
<feature type="domain" description="Peptidase S9A N-terminal" evidence="9">
    <location>
        <begin position="109"/>
        <end position="427"/>
    </location>
</feature>
<evidence type="ECO:0000256" key="2">
    <source>
        <dbReference type="ARBA" id="ARBA00005228"/>
    </source>
</evidence>
<organism evidence="10 11">
    <name type="scientific">Pseudoatta argentina</name>
    <dbReference type="NCBI Taxonomy" id="621737"/>
    <lineage>
        <taxon>Eukaryota</taxon>
        <taxon>Metazoa</taxon>
        <taxon>Ecdysozoa</taxon>
        <taxon>Arthropoda</taxon>
        <taxon>Hexapoda</taxon>
        <taxon>Insecta</taxon>
        <taxon>Pterygota</taxon>
        <taxon>Neoptera</taxon>
        <taxon>Endopterygota</taxon>
        <taxon>Hymenoptera</taxon>
        <taxon>Apocrita</taxon>
        <taxon>Aculeata</taxon>
        <taxon>Formicoidea</taxon>
        <taxon>Formicidae</taxon>
        <taxon>Myrmicinae</taxon>
        <taxon>Pseudoatta</taxon>
    </lineage>
</organism>
<dbReference type="EMBL" id="JAANIA010001464">
    <property type="protein sequence ID" value="KAG5320447.1"/>
    <property type="molecule type" value="Genomic_DNA"/>
</dbReference>
<dbReference type="GO" id="GO:0006508">
    <property type="term" value="P:proteolysis"/>
    <property type="evidence" value="ECO:0007669"/>
    <property type="project" value="UniProtKB-KW"/>
</dbReference>
<dbReference type="FunFam" id="2.130.10.120:FF:000001">
    <property type="entry name" value="Prolyl endopeptidase"/>
    <property type="match status" value="1"/>
</dbReference>
<feature type="non-terminal residue" evidence="10">
    <location>
        <position position="718"/>
    </location>
</feature>
<dbReference type="Gene3D" id="2.130.10.120">
    <property type="entry name" value="Prolyl oligopeptidase, N-terminal domain"/>
    <property type="match status" value="1"/>
</dbReference>
<dbReference type="SUPFAM" id="SSF50993">
    <property type="entry name" value="Peptidase/esterase 'gauge' domain"/>
    <property type="match status" value="1"/>
</dbReference>
<sequence length="718" mass="81645">MRYRIPRQSRQSFCIPPFADSLNEDAARSKIMDTRIQYPEARRDESVVDDYHGVKVRMHVECFVNFKSKNQLLFCDSGNPTVILFKRNCYFEEYDIKQILYLHIEIVNMIVLYVQDTLESEPKVFLDPNTFSVDGTIAITSSSFTEDGSIFAYGLSKSGSDWRTIHFLNAHTGEKYSEILEKVKFSSITWTHDNRGIFYGQYRDQQGKTDGSETLGNENQKLCYHVVGTSQSDDVVAVEFPEEPLWRIGAQVSDCGNWLIVTPRKDCRDNLVYFTPLERGKEVKNNLPLTQVVDKFEADYEYVTNIDSKAVFRTNKNAPNYKLVAIDLLDYKQHKWVDLLPEHPENVLDWAEAVNEDKFVACYIQDVKNILQLHCLNTGKVLRTFPLDLGTVVGFSGEKKYSEIFYQFTSFLTPGIIYTIDLKNEEKPRILREIKVKDFDASLYKTSQIFYKSKDSTKVPMFIVTRNDATLDGTMPGLLYGYGGFNASIQPTFSVTRLVFIQHFNGILAVANVRGGGEYGERWHNAGRFFNRQNAFDDFQYAAKYLVENGYTTSAKLTIQGGSNGGLAVGVCVNQRPDLFGAAIAQVGVMDMLRFHKFTIGSAWVSDYGNPDDPKHFENLLKYSPLHNVRIPQDDIQYPAMLLLTADHDDRVVPLHTLKLTATLQYTLGNVPKQKNPLFAKIDTKAGHGSGKPTMKMIEESTDILSFIAQSLGLEFKL</sequence>
<evidence type="ECO:0000256" key="5">
    <source>
        <dbReference type="ARBA" id="ARBA00022801"/>
    </source>
</evidence>
<dbReference type="FunFam" id="3.40.50.1820:FF:000005">
    <property type="entry name" value="Prolyl endopeptidase"/>
    <property type="match status" value="1"/>
</dbReference>
<evidence type="ECO:0000256" key="3">
    <source>
        <dbReference type="ARBA" id="ARBA00016310"/>
    </source>
</evidence>
<evidence type="ECO:0000256" key="6">
    <source>
        <dbReference type="ARBA" id="ARBA00022825"/>
    </source>
</evidence>
<dbReference type="AlphaFoldDB" id="A0A836JNY4"/>
<dbReference type="EC" id="3.4.21.-" evidence="7"/>
<dbReference type="Gene3D" id="3.40.50.1820">
    <property type="entry name" value="alpha/beta hydrolase"/>
    <property type="match status" value="1"/>
</dbReference>
<dbReference type="InterPro" id="IPR023302">
    <property type="entry name" value="Pept_S9A_N"/>
</dbReference>
<dbReference type="Proteomes" id="UP000668214">
    <property type="component" value="Unassembled WGS sequence"/>
</dbReference>
<evidence type="ECO:0000313" key="10">
    <source>
        <dbReference type="EMBL" id="KAG5320447.1"/>
    </source>
</evidence>
<reference evidence="10" key="1">
    <citation type="submission" date="2020-02" db="EMBL/GenBank/DDBJ databases">
        <title>Relaxed selection underlies rapid genomic changes in the transitions from sociality to social parasitism in ants.</title>
        <authorList>
            <person name="Bi X."/>
        </authorList>
    </citation>
    <scope>NUCLEOTIDE SEQUENCE</scope>
    <source>
        <strain evidence="10">BGI-DK2014c</strain>
        <tissue evidence="10">Whole body</tissue>
    </source>
</reference>
<name>A0A836JNY4_9HYME</name>
<feature type="non-terminal residue" evidence="10">
    <location>
        <position position="1"/>
    </location>
</feature>
<keyword evidence="5 7" id="KW-0378">Hydrolase</keyword>
<evidence type="ECO:0000256" key="4">
    <source>
        <dbReference type="ARBA" id="ARBA00022670"/>
    </source>
</evidence>
<dbReference type="InterPro" id="IPR051167">
    <property type="entry name" value="Prolyl_oligopep/macrocyclase"/>
</dbReference>
<dbReference type="InterPro" id="IPR002470">
    <property type="entry name" value="Peptidase_S9A"/>
</dbReference>
<dbReference type="GO" id="GO:0005829">
    <property type="term" value="C:cytosol"/>
    <property type="evidence" value="ECO:0007669"/>
    <property type="project" value="TreeGrafter"/>
</dbReference>
<dbReference type="Pfam" id="PF02897">
    <property type="entry name" value="Peptidase_S9_N"/>
    <property type="match status" value="1"/>
</dbReference>
<evidence type="ECO:0000313" key="11">
    <source>
        <dbReference type="Proteomes" id="UP000668214"/>
    </source>
</evidence>